<reference evidence="2" key="1">
    <citation type="submission" date="2021-01" db="EMBL/GenBank/DDBJ databases">
        <title>Whole genome shotgun sequence of Actinoplanes nipponensis NBRC 14063.</title>
        <authorList>
            <person name="Komaki H."/>
            <person name="Tamura T."/>
        </authorList>
    </citation>
    <scope>NUCLEOTIDE SEQUENCE</scope>
    <source>
        <strain evidence="2">NBRC 14063</strain>
    </source>
</reference>
<sequence>MTLDAADEEDEPLLLHISCHGSSHLTNASELLLTAGEPLSPDYLTNAIHGASLVVLSACATSMADGTHPCPEATGLSKALLDAGARSVLTDQGDVLDLLVRADTVDIARASWRKDQRHGLAGVFSEALLASLDHWSELADPTLMPAGAASRQGFNESTRRSAAAAAERVTHAAHEVRRSLVNDEPRISYAMTDGFVRDVLGFRRVTADLIDAAQAALLHAKLDDLPNSDVDAVRQLRQATARQRRCLRPLTETQLRGALVASLDQPVNVGAGGREMTLRDLVSSRPPLDSGAHADFVPLVRRVLDWLKPAERQVALAYAGFAVDWPDAAQMCGKPRKFGVRVQRKFRRVGLELNERITAARHMADVTQGRVSN</sequence>
<keyword evidence="3" id="KW-1185">Reference proteome</keyword>
<dbReference type="EMBL" id="BOMQ01000063">
    <property type="protein sequence ID" value="GIE52047.1"/>
    <property type="molecule type" value="Genomic_DNA"/>
</dbReference>
<dbReference type="Proteomes" id="UP000647172">
    <property type="component" value="Unassembled WGS sequence"/>
</dbReference>
<comment type="caution">
    <text evidence="2">The sequence shown here is derived from an EMBL/GenBank/DDBJ whole genome shotgun (WGS) entry which is preliminary data.</text>
</comment>
<name>A0A919JMR2_9ACTN</name>
<protein>
    <recommendedName>
        <fullName evidence="1">CHAT domain-containing protein</fullName>
    </recommendedName>
</protein>
<dbReference type="InterPro" id="IPR024983">
    <property type="entry name" value="CHAT_dom"/>
</dbReference>
<feature type="domain" description="CHAT" evidence="1">
    <location>
        <begin position="5"/>
        <end position="97"/>
    </location>
</feature>
<evidence type="ECO:0000313" key="2">
    <source>
        <dbReference type="EMBL" id="GIE52047.1"/>
    </source>
</evidence>
<dbReference type="AlphaFoldDB" id="A0A919JMR2"/>
<organism evidence="2 3">
    <name type="scientific">Actinoplanes nipponensis</name>
    <dbReference type="NCBI Taxonomy" id="135950"/>
    <lineage>
        <taxon>Bacteria</taxon>
        <taxon>Bacillati</taxon>
        <taxon>Actinomycetota</taxon>
        <taxon>Actinomycetes</taxon>
        <taxon>Micromonosporales</taxon>
        <taxon>Micromonosporaceae</taxon>
        <taxon>Actinoplanes</taxon>
    </lineage>
</organism>
<evidence type="ECO:0000259" key="1">
    <source>
        <dbReference type="Pfam" id="PF12770"/>
    </source>
</evidence>
<dbReference type="RefSeq" id="WP_203773102.1">
    <property type="nucleotide sequence ID" value="NZ_BAAAYJ010000106.1"/>
</dbReference>
<accession>A0A919JMR2</accession>
<proteinExistence type="predicted"/>
<evidence type="ECO:0000313" key="3">
    <source>
        <dbReference type="Proteomes" id="UP000647172"/>
    </source>
</evidence>
<dbReference type="Pfam" id="PF12770">
    <property type="entry name" value="CHAT"/>
    <property type="match status" value="1"/>
</dbReference>
<gene>
    <name evidence="2" type="ORF">Ani05nite_55810</name>
</gene>